<dbReference type="KEGG" id="msch:N508_001661"/>
<dbReference type="Proteomes" id="UP000017429">
    <property type="component" value="Chromosome"/>
</dbReference>
<accession>V2QFU9</accession>
<name>V2QFU9_9BACT</name>
<dbReference type="EMBL" id="CP097562">
    <property type="protein sequence ID" value="USF24572.1"/>
    <property type="molecule type" value="Genomic_DNA"/>
</dbReference>
<evidence type="ECO:0000313" key="1">
    <source>
        <dbReference type="EMBL" id="USF24572.1"/>
    </source>
</evidence>
<dbReference type="RefSeq" id="WP_023275944.1">
    <property type="nucleotide sequence ID" value="NZ_CP097562.1"/>
</dbReference>
<protein>
    <submittedName>
        <fullName evidence="1">Uncharacterized protein</fullName>
    </submittedName>
</protein>
<reference evidence="1" key="1">
    <citation type="journal article" date="2014" name="Genome Announc.">
        <title>Draft genome sequences of the altered schaedler flora, a defined bacterial community from gnotobiotic mice.</title>
        <authorList>
            <person name="Wannemuehler M.J."/>
            <person name="Overstreet A.M."/>
            <person name="Ward D.V."/>
            <person name="Phillips G.J."/>
        </authorList>
    </citation>
    <scope>NUCLEOTIDE SEQUENCE</scope>
    <source>
        <strain evidence="1">ASF457</strain>
    </source>
</reference>
<reference evidence="1" key="3">
    <citation type="submission" date="2022-06" db="EMBL/GenBank/DDBJ databases">
        <title>Resources to Facilitate Use of the Altered Schaedler Flora (ASF) Mouse Model to Study Microbiome Function.</title>
        <authorList>
            <person name="Proctor A."/>
            <person name="Parvinroo S."/>
            <person name="Richie T."/>
            <person name="Jia X."/>
            <person name="Lee S.T.M."/>
            <person name="Karp P.D."/>
            <person name="Paley S."/>
            <person name="Kostic A.D."/>
            <person name="Pierre J.F."/>
            <person name="Wannemuehler M.J."/>
            <person name="Phillips G.J."/>
        </authorList>
    </citation>
    <scope>NUCLEOTIDE SEQUENCE</scope>
    <source>
        <strain evidence="1">ASF457</strain>
    </source>
</reference>
<reference evidence="1" key="2">
    <citation type="submission" date="2022-05" db="EMBL/GenBank/DDBJ databases">
        <authorList>
            <person name="Proctor A.L."/>
            <person name="Phillips G.J."/>
            <person name="Wannemuehler M.J."/>
        </authorList>
    </citation>
    <scope>NUCLEOTIDE SEQUENCE</scope>
    <source>
        <strain evidence="1">ASF457</strain>
    </source>
</reference>
<keyword evidence="2" id="KW-1185">Reference proteome</keyword>
<dbReference type="AlphaFoldDB" id="V2QFU9"/>
<proteinExistence type="predicted"/>
<gene>
    <name evidence="1" type="ORF">N508_001661</name>
</gene>
<evidence type="ECO:0000313" key="2">
    <source>
        <dbReference type="Proteomes" id="UP000017429"/>
    </source>
</evidence>
<sequence length="120" mass="12978">MKQKQLLIILGAAGIILWIYSIYSSIPFAKHLNFNFLKLILENMLTIESLVTPLGFIIVTAGAVINQKIAVAAGGIISLIMPVYAFIKNGSVDNIISLIMILISIAVIVLSLAGKKLKLK</sequence>
<organism evidence="1 2">
    <name type="scientific">Mucispirillum schaedleri ASF457</name>
    <dbReference type="NCBI Taxonomy" id="1379858"/>
    <lineage>
        <taxon>Bacteria</taxon>
        <taxon>Pseudomonadati</taxon>
        <taxon>Deferribacterota</taxon>
        <taxon>Deferribacteres</taxon>
        <taxon>Deferribacterales</taxon>
        <taxon>Mucispirillaceae</taxon>
        <taxon>Mucispirillum</taxon>
    </lineage>
</organism>